<evidence type="ECO:0000313" key="2">
    <source>
        <dbReference type="Proteomes" id="UP000324832"/>
    </source>
</evidence>
<gene>
    <name evidence="1" type="ORF">LSINAPIS_LOCUS10200</name>
</gene>
<dbReference type="AlphaFoldDB" id="A0A5E4QLV9"/>
<sequence>MTLNFDSFTDLSGGFLVAERCFPYEVPHQEVASPTSLPDKLTALHYLTHMAKVGLHRNRLLRTVEIKRTKTLLCSCVFIALDGSTVRTISIHASLCVTDGIL</sequence>
<evidence type="ECO:0000313" key="1">
    <source>
        <dbReference type="EMBL" id="VVC99304.1"/>
    </source>
</evidence>
<organism evidence="1 2">
    <name type="scientific">Leptidea sinapis</name>
    <dbReference type="NCBI Taxonomy" id="189913"/>
    <lineage>
        <taxon>Eukaryota</taxon>
        <taxon>Metazoa</taxon>
        <taxon>Ecdysozoa</taxon>
        <taxon>Arthropoda</taxon>
        <taxon>Hexapoda</taxon>
        <taxon>Insecta</taxon>
        <taxon>Pterygota</taxon>
        <taxon>Neoptera</taxon>
        <taxon>Endopterygota</taxon>
        <taxon>Lepidoptera</taxon>
        <taxon>Glossata</taxon>
        <taxon>Ditrysia</taxon>
        <taxon>Papilionoidea</taxon>
        <taxon>Pieridae</taxon>
        <taxon>Dismorphiinae</taxon>
        <taxon>Leptidea</taxon>
    </lineage>
</organism>
<proteinExistence type="predicted"/>
<protein>
    <submittedName>
        <fullName evidence="1">Uncharacterized protein</fullName>
    </submittedName>
</protein>
<accession>A0A5E4QLV9</accession>
<reference evidence="1 2" key="1">
    <citation type="submission" date="2017-07" db="EMBL/GenBank/DDBJ databases">
        <authorList>
            <person name="Talla V."/>
            <person name="Backstrom N."/>
        </authorList>
    </citation>
    <scope>NUCLEOTIDE SEQUENCE [LARGE SCALE GENOMIC DNA]</scope>
</reference>
<name>A0A5E4QLV9_9NEOP</name>
<dbReference type="EMBL" id="FZQP02004045">
    <property type="protein sequence ID" value="VVC99304.1"/>
    <property type="molecule type" value="Genomic_DNA"/>
</dbReference>
<keyword evidence="2" id="KW-1185">Reference proteome</keyword>
<dbReference type="Proteomes" id="UP000324832">
    <property type="component" value="Unassembled WGS sequence"/>
</dbReference>